<organism evidence="3 4">
    <name type="scientific">Aquarana catesbeiana</name>
    <name type="common">American bullfrog</name>
    <name type="synonym">Rana catesbeiana</name>
    <dbReference type="NCBI Taxonomy" id="8400"/>
    <lineage>
        <taxon>Eukaryota</taxon>
        <taxon>Metazoa</taxon>
        <taxon>Chordata</taxon>
        <taxon>Craniata</taxon>
        <taxon>Vertebrata</taxon>
        <taxon>Euteleostomi</taxon>
        <taxon>Amphibia</taxon>
        <taxon>Batrachia</taxon>
        <taxon>Anura</taxon>
        <taxon>Neobatrachia</taxon>
        <taxon>Ranoidea</taxon>
        <taxon>Ranidae</taxon>
        <taxon>Aquarana</taxon>
    </lineage>
</organism>
<dbReference type="InterPro" id="IPR050380">
    <property type="entry name" value="Immune_Resp_Modulators"/>
</dbReference>
<proteinExistence type="predicted"/>
<dbReference type="Pfam" id="PF07654">
    <property type="entry name" value="C1-set"/>
    <property type="match status" value="1"/>
</dbReference>
<dbReference type="PANTHER" id="PTHR23411">
    <property type="entry name" value="TAPASIN"/>
    <property type="match status" value="1"/>
</dbReference>
<dbReference type="Proteomes" id="UP000228934">
    <property type="component" value="Unassembled WGS sequence"/>
</dbReference>
<dbReference type="InterPro" id="IPR007110">
    <property type="entry name" value="Ig-like_dom"/>
</dbReference>
<dbReference type="InterPro" id="IPR036179">
    <property type="entry name" value="Ig-like_dom_sf"/>
</dbReference>
<dbReference type="SMART" id="SM00407">
    <property type="entry name" value="IGc1"/>
    <property type="match status" value="1"/>
</dbReference>
<dbReference type="SUPFAM" id="SSF48726">
    <property type="entry name" value="Immunoglobulin"/>
    <property type="match status" value="2"/>
</dbReference>
<feature type="domain" description="Ig-like" evidence="2">
    <location>
        <begin position="1"/>
        <end position="44"/>
    </location>
</feature>
<sequence>MSLNVESLEHGYASLYVSNVTISDRGTYVCTVKYSTESKEKEISFKVFARPLLSIQSMKVQGNTENTLTCKATGFFPPDILITWYIKGEVLRNHLMGKPQMYNDGTYQVDSNVTITPTNDDQNQIFSCRVQHDSLQEPLQRDFQLIYE</sequence>
<dbReference type="InterPro" id="IPR003006">
    <property type="entry name" value="Ig/MHC_CS"/>
</dbReference>
<dbReference type="PROSITE" id="PS00290">
    <property type="entry name" value="IG_MHC"/>
    <property type="match status" value="1"/>
</dbReference>
<evidence type="ECO:0000313" key="4">
    <source>
        <dbReference type="Proteomes" id="UP000228934"/>
    </source>
</evidence>
<evidence type="ECO:0000313" key="3">
    <source>
        <dbReference type="EMBL" id="PIN96770.1"/>
    </source>
</evidence>
<dbReference type="Gene3D" id="2.60.40.10">
    <property type="entry name" value="Immunoglobulins"/>
    <property type="match status" value="2"/>
</dbReference>
<dbReference type="OrthoDB" id="10043043at2759"/>
<dbReference type="AlphaFoldDB" id="A0A2G9P1P4"/>
<reference evidence="4" key="1">
    <citation type="journal article" date="2017" name="Nat. Commun.">
        <title>The North American bullfrog draft genome provides insight into hormonal regulation of long noncoding RNA.</title>
        <authorList>
            <person name="Hammond S.A."/>
            <person name="Warren R.L."/>
            <person name="Vandervalk B.P."/>
            <person name="Kucuk E."/>
            <person name="Khan H."/>
            <person name="Gibb E.A."/>
            <person name="Pandoh P."/>
            <person name="Kirk H."/>
            <person name="Zhao Y."/>
            <person name="Jones M."/>
            <person name="Mungall A.J."/>
            <person name="Coope R."/>
            <person name="Pleasance S."/>
            <person name="Moore R.A."/>
            <person name="Holt R.A."/>
            <person name="Round J.M."/>
            <person name="Ohora S."/>
            <person name="Walle B.V."/>
            <person name="Veldhoen N."/>
            <person name="Helbing C.C."/>
            <person name="Birol I."/>
        </authorList>
    </citation>
    <scope>NUCLEOTIDE SEQUENCE [LARGE SCALE GENOMIC DNA]</scope>
</reference>
<dbReference type="PROSITE" id="PS50835">
    <property type="entry name" value="IG_LIKE"/>
    <property type="match status" value="2"/>
</dbReference>
<dbReference type="EMBL" id="KV923330">
    <property type="protein sequence ID" value="PIN96770.1"/>
    <property type="molecule type" value="Genomic_DNA"/>
</dbReference>
<gene>
    <name evidence="3" type="ORF">AB205_0001900</name>
</gene>
<accession>A0A2G9P1P4</accession>
<feature type="non-terminal residue" evidence="3">
    <location>
        <position position="148"/>
    </location>
</feature>
<name>A0A2G9P1P4_AQUCT</name>
<feature type="domain" description="Ig-like" evidence="2">
    <location>
        <begin position="51"/>
        <end position="144"/>
    </location>
</feature>
<dbReference type="InterPro" id="IPR013783">
    <property type="entry name" value="Ig-like_fold"/>
</dbReference>
<protein>
    <recommendedName>
        <fullName evidence="2">Ig-like domain-containing protein</fullName>
    </recommendedName>
</protein>
<keyword evidence="1" id="KW-0393">Immunoglobulin domain</keyword>
<keyword evidence="4" id="KW-1185">Reference proteome</keyword>
<evidence type="ECO:0000256" key="1">
    <source>
        <dbReference type="ARBA" id="ARBA00023319"/>
    </source>
</evidence>
<evidence type="ECO:0000259" key="2">
    <source>
        <dbReference type="PROSITE" id="PS50835"/>
    </source>
</evidence>
<dbReference type="InterPro" id="IPR003597">
    <property type="entry name" value="Ig_C1-set"/>
</dbReference>
<dbReference type="CDD" id="cd00098">
    <property type="entry name" value="IgC1"/>
    <property type="match status" value="1"/>
</dbReference>